<protein>
    <recommendedName>
        <fullName evidence="15">Ion transport domain-containing protein</fullName>
    </recommendedName>
</protein>
<sequence length="1014" mass="113687">MADKITRASVVSHVQAMDNFGYREMGWPSPLQTPSPTSPTTPTRSRYRASSIRSRAPREPEEFPLNTNYKHVRNIDLLESAREPGKAKEYLFVGPSPPAEDAPNMYHSFDVLAPDPEARLTEDAARRSLCEKALTLGAARFFDDVECGLITTDNIEEHISSAPEVVVNLTLLWAALLARDELLPAILEAGADIHYSEPAGLTALHLAAFSGAGRAAVFLLTRGADVDFAPKYFAPLHCAAFGNSLEVAELLIANGASLHAVVQRAGCEDNLVHCAVRADAVECMELFIERGVDPAYVTSGGLNALHLAAELGAQRCLSFLLKETKISVNGVTKQRDKECTAIHLAAARGYAECLELLLAEGAKANTKNYRGFTALHLAARCSSIECVEVLLRDGNADPNVEDYDKRTPLHAAIGRSERACDIIDMLVSWGAQVNKKDEYGYSPLHLAAMDNLTQCVETLIFLGADVTSKSKKGHTALSVIARKTPKSLAILRHNLDCGISLNQPSEANEEVQIEFDFGRMLKFSYPREITYLNSLIDEGQKDILLHPLCSAFLFMKWRKIRKFYLARLIFCFLFVSFLSIYVLTAVVKTCKGKYAEKYGVLNELCQKQSLLGLILTNNPIEFERWVLMAITAFEILRKLTGITGYSSFYQYFTTFENLMEWFVLLSVFSLYKIHNDYSWQNHVGGYAVLGAWTNLMLMMGQLPMFGDYVAMYQKVLTEFLKLLLAYICLLLGFTICFCVVFPNEEMFSNPLMGFISTLSMMVGELNLNILINDPTKDDPPLIFELSSQIIFILFLMFVTIILMNLLVGIAVHDIQGLRKTAGLSKLVRQTKLILFVEMGMFSAWLPKCLHKYVYRTALVSPEAGKVILSVKPLNPREKRLPTDIMMAAYELAQLNKVKSGRSIKEILYKNKYTSKLKNEGQFAQDHNFSLEIRGMQEKIDQATFNMKKIDQEIRHLNTLLMDQQTLLHNFFKNTDVIPYRAPHVATPAYSPESPIFFSSNTSQSQYSDNMKYDK</sequence>
<evidence type="ECO:0000256" key="3">
    <source>
        <dbReference type="ARBA" id="ARBA00022606"/>
    </source>
</evidence>
<dbReference type="SMART" id="SM00248">
    <property type="entry name" value="ANK"/>
    <property type="match status" value="10"/>
</dbReference>
<feature type="region of interest" description="Disordered" evidence="13">
    <location>
        <begin position="23"/>
        <end position="63"/>
    </location>
</feature>
<comment type="caution">
    <text evidence="16">The sequence shown here is derived from an EMBL/GenBank/DDBJ whole genome shotgun (WGS) entry which is preliminary data.</text>
</comment>
<dbReference type="InterPro" id="IPR005821">
    <property type="entry name" value="Ion_trans_dom"/>
</dbReference>
<dbReference type="Gene3D" id="1.25.40.20">
    <property type="entry name" value="Ankyrin repeat-containing domain"/>
    <property type="match status" value="4"/>
</dbReference>
<feature type="transmembrane region" description="Helical" evidence="14">
    <location>
        <begin position="791"/>
        <end position="811"/>
    </location>
</feature>
<evidence type="ECO:0000256" key="7">
    <source>
        <dbReference type="ARBA" id="ARBA00023043"/>
    </source>
</evidence>
<keyword evidence="6 14" id="KW-1133">Transmembrane helix</keyword>
<feature type="repeat" description="ANK" evidence="12">
    <location>
        <begin position="231"/>
        <end position="263"/>
    </location>
</feature>
<evidence type="ECO:0000256" key="5">
    <source>
        <dbReference type="ARBA" id="ARBA00022737"/>
    </source>
</evidence>
<keyword evidence="10" id="KW-0325">Glycoprotein</keyword>
<feature type="transmembrane region" description="Helical" evidence="14">
    <location>
        <begin position="753"/>
        <end position="771"/>
    </location>
</feature>
<organism evidence="16">
    <name type="scientific">Heliothis virescens</name>
    <name type="common">Tobacco budworm moth</name>
    <dbReference type="NCBI Taxonomy" id="7102"/>
    <lineage>
        <taxon>Eukaryota</taxon>
        <taxon>Metazoa</taxon>
        <taxon>Ecdysozoa</taxon>
        <taxon>Arthropoda</taxon>
        <taxon>Hexapoda</taxon>
        <taxon>Insecta</taxon>
        <taxon>Pterygota</taxon>
        <taxon>Neoptera</taxon>
        <taxon>Endopterygota</taxon>
        <taxon>Lepidoptera</taxon>
        <taxon>Glossata</taxon>
        <taxon>Ditrysia</taxon>
        <taxon>Noctuoidea</taxon>
        <taxon>Noctuidae</taxon>
        <taxon>Heliothinae</taxon>
        <taxon>Heliothis</taxon>
    </lineage>
</organism>
<feature type="repeat" description="ANK" evidence="12">
    <location>
        <begin position="439"/>
        <end position="471"/>
    </location>
</feature>
<feature type="transmembrane region" description="Helical" evidence="14">
    <location>
        <begin position="683"/>
        <end position="702"/>
    </location>
</feature>
<dbReference type="PANTHER" id="PTHR47143:SF1">
    <property type="entry name" value="ION_TRANS DOMAIN-CONTAINING PROTEIN"/>
    <property type="match status" value="1"/>
</dbReference>
<dbReference type="AlphaFoldDB" id="A0A2A4JSX4"/>
<keyword evidence="3" id="KW-0716">Sensory transduction</keyword>
<accession>A0A2A4JSX4</accession>
<feature type="transmembrane region" description="Helical" evidence="14">
    <location>
        <begin position="722"/>
        <end position="741"/>
    </location>
</feature>
<evidence type="ECO:0000256" key="4">
    <source>
        <dbReference type="ARBA" id="ARBA00022692"/>
    </source>
</evidence>
<evidence type="ECO:0000256" key="14">
    <source>
        <dbReference type="SAM" id="Phobius"/>
    </source>
</evidence>
<evidence type="ECO:0000256" key="9">
    <source>
        <dbReference type="ARBA" id="ARBA00023136"/>
    </source>
</evidence>
<dbReference type="Pfam" id="PF12796">
    <property type="entry name" value="Ank_2"/>
    <property type="match status" value="3"/>
</dbReference>
<keyword evidence="5" id="KW-0677">Repeat</keyword>
<feature type="repeat" description="ANK" evidence="12">
    <location>
        <begin position="404"/>
        <end position="438"/>
    </location>
</feature>
<evidence type="ECO:0000313" key="16">
    <source>
        <dbReference type="EMBL" id="PCG75145.1"/>
    </source>
</evidence>
<feature type="domain" description="Ion transport" evidence="15">
    <location>
        <begin position="572"/>
        <end position="820"/>
    </location>
</feature>
<evidence type="ECO:0000256" key="1">
    <source>
        <dbReference type="ARBA" id="ARBA00004141"/>
    </source>
</evidence>
<dbReference type="InterPro" id="IPR002110">
    <property type="entry name" value="Ankyrin_rpt"/>
</dbReference>
<keyword evidence="8" id="KW-0406">Ion transport</keyword>
<dbReference type="PROSITE" id="PS50297">
    <property type="entry name" value="ANK_REP_REGION"/>
    <property type="match status" value="6"/>
</dbReference>
<dbReference type="STRING" id="7102.A0A2A4JSX4"/>
<keyword evidence="11" id="KW-0407">Ion channel</keyword>
<feature type="transmembrane region" description="Helical" evidence="14">
    <location>
        <begin position="564"/>
        <end position="587"/>
    </location>
</feature>
<evidence type="ECO:0000256" key="12">
    <source>
        <dbReference type="PROSITE-ProRule" id="PRU00023"/>
    </source>
</evidence>
<dbReference type="InterPro" id="IPR036770">
    <property type="entry name" value="Ankyrin_rpt-contain_sf"/>
</dbReference>
<evidence type="ECO:0000259" key="15">
    <source>
        <dbReference type="Pfam" id="PF00520"/>
    </source>
</evidence>
<dbReference type="InterPro" id="IPR052076">
    <property type="entry name" value="TRP_cation_channel"/>
</dbReference>
<feature type="repeat" description="ANK" evidence="12">
    <location>
        <begin position="370"/>
        <end position="403"/>
    </location>
</feature>
<dbReference type="PANTHER" id="PTHR47143">
    <property type="entry name" value="TRANSIENT RECEPTOR POTENTIAL CATION CHANNEL PROTEIN PAINLESS"/>
    <property type="match status" value="1"/>
</dbReference>
<dbReference type="GO" id="GO:0034703">
    <property type="term" value="C:cation channel complex"/>
    <property type="evidence" value="ECO:0007669"/>
    <property type="project" value="UniProtKB-ARBA"/>
</dbReference>
<dbReference type="Pfam" id="PF00023">
    <property type="entry name" value="Ank"/>
    <property type="match status" value="2"/>
</dbReference>
<keyword evidence="4 14" id="KW-0812">Transmembrane</keyword>
<dbReference type="PROSITE" id="PS50088">
    <property type="entry name" value="ANK_REPEAT"/>
    <property type="match status" value="6"/>
</dbReference>
<keyword evidence="7 12" id="KW-0040">ANK repeat</keyword>
<gene>
    <name evidence="16" type="ORF">B5V51_12154</name>
</gene>
<comment type="subcellular location">
    <subcellularLocation>
        <location evidence="1">Membrane</location>
        <topology evidence="1">Multi-pass membrane protein</topology>
    </subcellularLocation>
</comment>
<dbReference type="GO" id="GO:0005216">
    <property type="term" value="F:monoatomic ion channel activity"/>
    <property type="evidence" value="ECO:0007669"/>
    <property type="project" value="InterPro"/>
</dbReference>
<dbReference type="EMBL" id="NWSH01000631">
    <property type="protein sequence ID" value="PCG75145.1"/>
    <property type="molecule type" value="Genomic_DNA"/>
</dbReference>
<dbReference type="Pfam" id="PF00520">
    <property type="entry name" value="Ion_trans"/>
    <property type="match status" value="1"/>
</dbReference>
<feature type="repeat" description="ANK" evidence="12">
    <location>
        <begin position="199"/>
        <end position="231"/>
    </location>
</feature>
<evidence type="ECO:0000256" key="2">
    <source>
        <dbReference type="ARBA" id="ARBA00022448"/>
    </source>
</evidence>
<feature type="transmembrane region" description="Helical" evidence="14">
    <location>
        <begin position="648"/>
        <end position="671"/>
    </location>
</feature>
<reference evidence="16" key="1">
    <citation type="submission" date="2017-09" db="EMBL/GenBank/DDBJ databases">
        <title>Contemporary evolution of a Lepidopteran species, Heliothis virescens, in response to modern agricultural practices.</title>
        <authorList>
            <person name="Fritz M.L."/>
            <person name="Deyonke A.M."/>
            <person name="Papanicolaou A."/>
            <person name="Micinski S."/>
            <person name="Westbrook J."/>
            <person name="Gould F."/>
        </authorList>
    </citation>
    <scope>NUCLEOTIDE SEQUENCE [LARGE SCALE GENOMIC DNA]</scope>
    <source>
        <strain evidence="16">HvINT-</strain>
        <tissue evidence="16">Whole body</tissue>
    </source>
</reference>
<proteinExistence type="predicted"/>
<evidence type="ECO:0000256" key="10">
    <source>
        <dbReference type="ARBA" id="ARBA00023180"/>
    </source>
</evidence>
<keyword evidence="9 14" id="KW-0472">Membrane</keyword>
<evidence type="ECO:0000256" key="13">
    <source>
        <dbReference type="SAM" id="MobiDB-lite"/>
    </source>
</evidence>
<evidence type="ECO:0000256" key="8">
    <source>
        <dbReference type="ARBA" id="ARBA00023065"/>
    </source>
</evidence>
<evidence type="ECO:0000256" key="11">
    <source>
        <dbReference type="ARBA" id="ARBA00023303"/>
    </source>
</evidence>
<keyword evidence="2" id="KW-0813">Transport</keyword>
<name>A0A2A4JSX4_HELVI</name>
<feature type="compositionally biased region" description="Low complexity" evidence="13">
    <location>
        <begin position="40"/>
        <end position="54"/>
    </location>
</feature>
<feature type="repeat" description="ANK" evidence="12">
    <location>
        <begin position="337"/>
        <end position="369"/>
    </location>
</feature>
<dbReference type="SUPFAM" id="SSF48403">
    <property type="entry name" value="Ankyrin repeat"/>
    <property type="match status" value="1"/>
</dbReference>
<evidence type="ECO:0000256" key="6">
    <source>
        <dbReference type="ARBA" id="ARBA00022989"/>
    </source>
</evidence>
<dbReference type="Gene3D" id="1.10.287.70">
    <property type="match status" value="1"/>
</dbReference>